<dbReference type="AlphaFoldDB" id="B4CXR5"/>
<evidence type="ECO:0000313" key="2">
    <source>
        <dbReference type="Proteomes" id="UP000005824"/>
    </source>
</evidence>
<dbReference type="InParanoid" id="B4CXR5"/>
<evidence type="ECO:0000313" key="1">
    <source>
        <dbReference type="EMBL" id="EDY21063.1"/>
    </source>
</evidence>
<name>B4CXR5_9BACT</name>
<sequence>MPASDVSFGITRHEGALIDSVETDDSVQVKELAGSDGEIARVRPYRKMTEGSVKGHGTLSVVPGVGDPGVTGVGSTGVTVITNVKQNETNEDFDGWEYSFKNYPNAEAVS</sequence>
<reference evidence="1 2" key="1">
    <citation type="journal article" date="2011" name="J. Bacteriol.">
        <title>Genome sequence of Chthoniobacter flavus Ellin428, an aerobic heterotrophic soil bacterium.</title>
        <authorList>
            <person name="Kant R."/>
            <person name="van Passel M.W."/>
            <person name="Palva A."/>
            <person name="Lucas S."/>
            <person name="Lapidus A."/>
            <person name="Glavina Del Rio T."/>
            <person name="Dalin E."/>
            <person name="Tice H."/>
            <person name="Bruce D."/>
            <person name="Goodwin L."/>
            <person name="Pitluck S."/>
            <person name="Larimer F.W."/>
            <person name="Land M.L."/>
            <person name="Hauser L."/>
            <person name="Sangwan P."/>
            <person name="de Vos W.M."/>
            <person name="Janssen P.H."/>
            <person name="Smidt H."/>
        </authorList>
    </citation>
    <scope>NUCLEOTIDE SEQUENCE [LARGE SCALE GENOMIC DNA]</scope>
    <source>
        <strain evidence="1 2">Ellin428</strain>
    </source>
</reference>
<dbReference type="STRING" id="497964.CfE428DRAFT_1356"/>
<proteinExistence type="predicted"/>
<dbReference type="RefSeq" id="WP_006978682.1">
    <property type="nucleotide sequence ID" value="NZ_ABVL01000003.1"/>
</dbReference>
<keyword evidence="2" id="KW-1185">Reference proteome</keyword>
<dbReference type="Proteomes" id="UP000005824">
    <property type="component" value="Unassembled WGS sequence"/>
</dbReference>
<dbReference type="EMBL" id="ABVL01000003">
    <property type="protein sequence ID" value="EDY21063.1"/>
    <property type="molecule type" value="Genomic_DNA"/>
</dbReference>
<accession>B4CXR5</accession>
<comment type="caution">
    <text evidence="1">The sequence shown here is derived from an EMBL/GenBank/DDBJ whole genome shotgun (WGS) entry which is preliminary data.</text>
</comment>
<gene>
    <name evidence="1" type="ORF">CfE428DRAFT_1356</name>
</gene>
<organism evidence="1 2">
    <name type="scientific">Chthoniobacter flavus Ellin428</name>
    <dbReference type="NCBI Taxonomy" id="497964"/>
    <lineage>
        <taxon>Bacteria</taxon>
        <taxon>Pseudomonadati</taxon>
        <taxon>Verrucomicrobiota</taxon>
        <taxon>Spartobacteria</taxon>
        <taxon>Chthoniobacterales</taxon>
        <taxon>Chthoniobacteraceae</taxon>
        <taxon>Chthoniobacter</taxon>
    </lineage>
</organism>
<protein>
    <submittedName>
        <fullName evidence="1">Uncharacterized protein</fullName>
    </submittedName>
</protein>